<gene>
    <name evidence="1" type="ORF">MPC4_80107</name>
</gene>
<dbReference type="AlphaFoldDB" id="A0A8B6MDD2"/>
<accession>A0A8B6MDD2</accession>
<keyword evidence="2" id="KW-1185">Reference proteome</keyword>
<evidence type="ECO:0000313" key="1">
    <source>
        <dbReference type="EMBL" id="VTZ52436.1"/>
    </source>
</evidence>
<evidence type="ECO:0000313" key="2">
    <source>
        <dbReference type="Proteomes" id="UP000485880"/>
    </source>
</evidence>
<proteinExistence type="predicted"/>
<dbReference type="Proteomes" id="UP000485880">
    <property type="component" value="Unassembled WGS sequence"/>
</dbReference>
<protein>
    <submittedName>
        <fullName evidence="1">Uncharacterized protein</fullName>
    </submittedName>
</protein>
<comment type="caution">
    <text evidence="1">The sequence shown here is derived from an EMBL/GenBank/DDBJ whole genome shotgun (WGS) entry which is preliminary data.</text>
</comment>
<organism evidence="1 2">
    <name type="scientific">Methylocella tundrae</name>
    <dbReference type="NCBI Taxonomy" id="227605"/>
    <lineage>
        <taxon>Bacteria</taxon>
        <taxon>Pseudomonadati</taxon>
        <taxon>Pseudomonadota</taxon>
        <taxon>Alphaproteobacteria</taxon>
        <taxon>Hyphomicrobiales</taxon>
        <taxon>Beijerinckiaceae</taxon>
        <taxon>Methylocella</taxon>
    </lineage>
</organism>
<sequence>MGGFGGMPQFDKRRVAYGLDDVFAETHCGAIAL</sequence>
<reference evidence="1 2" key="1">
    <citation type="submission" date="2019-05" db="EMBL/GenBank/DDBJ databases">
        <authorList>
            <person name="Farhan Ul Haque M."/>
        </authorList>
    </citation>
    <scope>NUCLEOTIDE SEQUENCE [LARGE SCALE GENOMIC DNA]</scope>
    <source>
        <strain evidence="1">2</strain>
    </source>
</reference>
<dbReference type="EMBL" id="CABFMQ020000142">
    <property type="protein sequence ID" value="VTZ52436.1"/>
    <property type="molecule type" value="Genomic_DNA"/>
</dbReference>
<name>A0A8B6MDD2_METTU</name>